<dbReference type="EMBL" id="QKOE01000014">
    <property type="protein sequence ID" value="PZA15461.1"/>
    <property type="molecule type" value="Genomic_DNA"/>
</dbReference>
<dbReference type="AlphaFoldDB" id="A0A323UT39"/>
<dbReference type="PROSITE" id="PS01124">
    <property type="entry name" value="HTH_ARAC_FAMILY_2"/>
    <property type="match status" value="1"/>
</dbReference>
<dbReference type="Proteomes" id="UP000248259">
    <property type="component" value="Unassembled WGS sequence"/>
</dbReference>
<dbReference type="InterPro" id="IPR001497">
    <property type="entry name" value="MethylDNA_cys_MeTrfase_AS"/>
</dbReference>
<dbReference type="GO" id="GO:0003700">
    <property type="term" value="F:DNA-binding transcription factor activity"/>
    <property type="evidence" value="ECO:0007669"/>
    <property type="project" value="InterPro"/>
</dbReference>
<dbReference type="SMART" id="SM00342">
    <property type="entry name" value="HTH_ARAC"/>
    <property type="match status" value="1"/>
</dbReference>
<dbReference type="NCBIfam" id="TIGR00589">
    <property type="entry name" value="ogt"/>
    <property type="match status" value="1"/>
</dbReference>
<evidence type="ECO:0000256" key="3">
    <source>
        <dbReference type="ARBA" id="ARBA00022679"/>
    </source>
</evidence>
<dbReference type="Gene3D" id="1.10.10.60">
    <property type="entry name" value="Homeodomain-like"/>
    <property type="match status" value="1"/>
</dbReference>
<evidence type="ECO:0000313" key="11">
    <source>
        <dbReference type="Proteomes" id="UP000248259"/>
    </source>
</evidence>
<accession>A0A323UT39</accession>
<keyword evidence="6" id="KW-0804">Transcription</keyword>
<keyword evidence="7" id="KW-0234">DNA repair</keyword>
<dbReference type="CDD" id="cd06445">
    <property type="entry name" value="ATase"/>
    <property type="match status" value="1"/>
</dbReference>
<evidence type="ECO:0000256" key="6">
    <source>
        <dbReference type="ARBA" id="ARBA00023163"/>
    </source>
</evidence>
<evidence type="ECO:0000256" key="4">
    <source>
        <dbReference type="ARBA" id="ARBA00022763"/>
    </source>
</evidence>
<dbReference type="InterPro" id="IPR036217">
    <property type="entry name" value="MethylDNA_cys_MeTrfase_DNAb"/>
</dbReference>
<dbReference type="PANTHER" id="PTHR10815:SF13">
    <property type="entry name" value="METHYLATED-DNA--PROTEIN-CYSTEINE METHYLTRANSFERASE"/>
    <property type="match status" value="1"/>
</dbReference>
<dbReference type="GO" id="GO:0006281">
    <property type="term" value="P:DNA repair"/>
    <property type="evidence" value="ECO:0007669"/>
    <property type="project" value="UniProtKB-KW"/>
</dbReference>
<gene>
    <name evidence="10" type="ORF">DNK49_16985</name>
</gene>
<reference evidence="10 11" key="1">
    <citation type="submission" date="2018-06" db="EMBL/GenBank/DDBJ databases">
        <title>Azoarcus communis strain SWub3 genome.</title>
        <authorList>
            <person name="Zorraquino Salvo V."/>
            <person name="Toubiana D."/>
            <person name="Blumwald E."/>
        </authorList>
    </citation>
    <scope>NUCLEOTIDE SEQUENCE [LARGE SCALE GENOMIC DNA]</scope>
    <source>
        <strain evidence="10 11">SWub3</strain>
    </source>
</reference>
<dbReference type="GO" id="GO:0003908">
    <property type="term" value="F:methylated-DNA-[protein]-cysteine S-methyltransferase activity"/>
    <property type="evidence" value="ECO:0007669"/>
    <property type="project" value="UniProtKB-EC"/>
</dbReference>
<evidence type="ECO:0000313" key="10">
    <source>
        <dbReference type="EMBL" id="PZA15461.1"/>
    </source>
</evidence>
<dbReference type="GO" id="GO:0043565">
    <property type="term" value="F:sequence-specific DNA binding"/>
    <property type="evidence" value="ECO:0007669"/>
    <property type="project" value="InterPro"/>
</dbReference>
<organism evidence="10 11">
    <name type="scientific">Parazoarcus communis SWub3 = DSM 12120</name>
    <dbReference type="NCBI Taxonomy" id="1121029"/>
    <lineage>
        <taxon>Bacteria</taxon>
        <taxon>Pseudomonadati</taxon>
        <taxon>Pseudomonadota</taxon>
        <taxon>Betaproteobacteria</taxon>
        <taxon>Rhodocyclales</taxon>
        <taxon>Zoogloeaceae</taxon>
        <taxon>Parazoarcus</taxon>
    </lineage>
</organism>
<dbReference type="InterPro" id="IPR036388">
    <property type="entry name" value="WH-like_DNA-bd_sf"/>
</dbReference>
<evidence type="ECO:0000256" key="7">
    <source>
        <dbReference type="ARBA" id="ARBA00023204"/>
    </source>
</evidence>
<keyword evidence="3 10" id="KW-0808">Transferase</keyword>
<evidence type="ECO:0000256" key="1">
    <source>
        <dbReference type="ARBA" id="ARBA00001286"/>
    </source>
</evidence>
<keyword evidence="5" id="KW-0805">Transcription regulation</keyword>
<keyword evidence="4" id="KW-0227">DNA damage</keyword>
<dbReference type="RefSeq" id="WP_110527249.1">
    <property type="nucleotide sequence ID" value="NZ_QKOE01000014.1"/>
</dbReference>
<dbReference type="InterPro" id="IPR009057">
    <property type="entry name" value="Homeodomain-like_sf"/>
</dbReference>
<dbReference type="Gene3D" id="3.30.160.70">
    <property type="entry name" value="Methylated DNA-protein cysteine methyltransferase domain"/>
    <property type="match status" value="1"/>
</dbReference>
<dbReference type="Pfam" id="PF12833">
    <property type="entry name" value="HTH_18"/>
    <property type="match status" value="1"/>
</dbReference>
<evidence type="ECO:0000259" key="9">
    <source>
        <dbReference type="PROSITE" id="PS01124"/>
    </source>
</evidence>
<dbReference type="OrthoDB" id="9802228at2"/>
<protein>
    <submittedName>
        <fullName evidence="10">6-O-methylguanine DNA methyltransferase</fullName>
    </submittedName>
</protein>
<keyword evidence="11" id="KW-1185">Reference proteome</keyword>
<dbReference type="Pfam" id="PF01035">
    <property type="entry name" value="DNA_binding_1"/>
    <property type="match status" value="1"/>
</dbReference>
<dbReference type="Gene3D" id="1.10.10.10">
    <property type="entry name" value="Winged helix-like DNA-binding domain superfamily/Winged helix DNA-binding domain"/>
    <property type="match status" value="1"/>
</dbReference>
<dbReference type="GO" id="GO:0032259">
    <property type="term" value="P:methylation"/>
    <property type="evidence" value="ECO:0007669"/>
    <property type="project" value="UniProtKB-KW"/>
</dbReference>
<dbReference type="SUPFAM" id="SSF46767">
    <property type="entry name" value="Methylated DNA-protein cysteine methyltransferase, C-terminal domain"/>
    <property type="match status" value="1"/>
</dbReference>
<comment type="caution">
    <text evidence="10">The sequence shown here is derived from an EMBL/GenBank/DDBJ whole genome shotgun (WGS) entry which is preliminary data.</text>
</comment>
<evidence type="ECO:0000256" key="8">
    <source>
        <dbReference type="ARBA" id="ARBA00049348"/>
    </source>
</evidence>
<proteinExistence type="predicted"/>
<evidence type="ECO:0000256" key="5">
    <source>
        <dbReference type="ARBA" id="ARBA00023015"/>
    </source>
</evidence>
<dbReference type="InterPro" id="IPR036631">
    <property type="entry name" value="MGMT_N_sf"/>
</dbReference>
<dbReference type="PANTHER" id="PTHR10815">
    <property type="entry name" value="METHYLATED-DNA--PROTEIN-CYSTEINE METHYLTRANSFERASE"/>
    <property type="match status" value="1"/>
</dbReference>
<dbReference type="PROSITE" id="PS00374">
    <property type="entry name" value="MGMT"/>
    <property type="match status" value="1"/>
</dbReference>
<dbReference type="SUPFAM" id="SSF46689">
    <property type="entry name" value="Homeodomain-like"/>
    <property type="match status" value="1"/>
</dbReference>
<sequence length="307" mass="33294">MSRHTVGQLSSEPAVSSLGDEACALSLEVQSRHFAVIARAIGYIRAHAHRQPDLNEIAHAVHLSPHHLQRLFAGWAGVSPKRFLQFLTKERARQLLMSRFDVMSVAHETGLSSTSRLHDLMITCEAMSPGEIKSGGAGLDVRHGLAPSPFGPALIAWTSRGICHLAFCDEAPLDALRELAGLWPAASLIRDDGGAAALLEKVFPEHPCPGRLHLLLRGTNFQIKVWEALIRIEPGQLVSYGAIARASASPRAQRAVGSALAANTIAYLIPCHRVIRESGEVGNFRWGSERKLAMQGWEAGRQVTGPE</sequence>
<dbReference type="SUPFAM" id="SSF53155">
    <property type="entry name" value="Methylated DNA-protein cysteine methyltransferase domain"/>
    <property type="match status" value="1"/>
</dbReference>
<dbReference type="InterPro" id="IPR014048">
    <property type="entry name" value="MethylDNA_cys_MeTrfase_DNA-bd"/>
</dbReference>
<evidence type="ECO:0000256" key="2">
    <source>
        <dbReference type="ARBA" id="ARBA00022603"/>
    </source>
</evidence>
<name>A0A323UT39_9RHOO</name>
<keyword evidence="2 10" id="KW-0489">Methyltransferase</keyword>
<comment type="catalytic activity">
    <reaction evidence="1">
        <text>a 4-O-methyl-thymidine in DNA + L-cysteinyl-[protein] = a thymidine in DNA + S-methyl-L-cysteinyl-[protein]</text>
        <dbReference type="Rhea" id="RHEA:53428"/>
        <dbReference type="Rhea" id="RHEA-COMP:10131"/>
        <dbReference type="Rhea" id="RHEA-COMP:10132"/>
        <dbReference type="Rhea" id="RHEA-COMP:13555"/>
        <dbReference type="Rhea" id="RHEA-COMP:13556"/>
        <dbReference type="ChEBI" id="CHEBI:29950"/>
        <dbReference type="ChEBI" id="CHEBI:82612"/>
        <dbReference type="ChEBI" id="CHEBI:137386"/>
        <dbReference type="ChEBI" id="CHEBI:137387"/>
        <dbReference type="EC" id="2.1.1.63"/>
    </reaction>
</comment>
<feature type="domain" description="HTH araC/xylS-type" evidence="9">
    <location>
        <begin position="38"/>
        <end position="135"/>
    </location>
</feature>
<comment type="catalytic activity">
    <reaction evidence="8">
        <text>a 6-O-methyl-2'-deoxyguanosine in DNA + L-cysteinyl-[protein] = S-methyl-L-cysteinyl-[protein] + a 2'-deoxyguanosine in DNA</text>
        <dbReference type="Rhea" id="RHEA:24000"/>
        <dbReference type="Rhea" id="RHEA-COMP:10131"/>
        <dbReference type="Rhea" id="RHEA-COMP:10132"/>
        <dbReference type="Rhea" id="RHEA-COMP:11367"/>
        <dbReference type="Rhea" id="RHEA-COMP:11368"/>
        <dbReference type="ChEBI" id="CHEBI:29950"/>
        <dbReference type="ChEBI" id="CHEBI:82612"/>
        <dbReference type="ChEBI" id="CHEBI:85445"/>
        <dbReference type="ChEBI" id="CHEBI:85448"/>
        <dbReference type="EC" id="2.1.1.63"/>
    </reaction>
</comment>
<dbReference type="InterPro" id="IPR018060">
    <property type="entry name" value="HTH_AraC"/>
</dbReference>